<dbReference type="GO" id="GO:0008081">
    <property type="term" value="F:phosphoric diester hydrolase activity"/>
    <property type="evidence" value="ECO:0007669"/>
    <property type="project" value="InterPro"/>
</dbReference>
<evidence type="ECO:0000313" key="2">
    <source>
        <dbReference type="EMBL" id="SJX64125.1"/>
    </source>
</evidence>
<feature type="signal peptide" evidence="1">
    <location>
        <begin position="1"/>
        <end position="23"/>
    </location>
</feature>
<gene>
    <name evidence="2" type="ORF">SRS1_14776</name>
</gene>
<sequence length="383" mass="39630">MFRLTQLLLGATLALALLSVVSAAPQLHALSERTVAKRASVCNGDAALCTRLYSNVTYIGAHNSYAVGTIAGASAGKNQEQSVKTQLNDGIRLLQVQAHKSANSTSGSGIDLCHSSCSLENGGTLESYLSTVKSWVDANPNDVLTLLIVNADDLPASTFATAFQSTGLASKAYAPGSAALTRYAWPTLGSLIDSGKNLVVFIDNSADVSTVPYILPHFQNTWENAYDQTATPFNCSVDRINTGTNPTTLMYLINHYLDTSFSLFDTTVYVPNTAQLSTTNSLASILSDANNCASLHAGVYPTYVLTDFYDVGNGSVFQAAARMNGVQYTAKAIGNATKTGSGSSSASGSGSSSGAVAVGATVNVGAGGVLPATMMLAVASSLL</sequence>
<dbReference type="SUPFAM" id="SSF51695">
    <property type="entry name" value="PLC-like phosphodiesterases"/>
    <property type="match status" value="1"/>
</dbReference>
<dbReference type="InterPro" id="IPR051057">
    <property type="entry name" value="PI-PLC_domain"/>
</dbReference>
<evidence type="ECO:0000256" key="1">
    <source>
        <dbReference type="SAM" id="SignalP"/>
    </source>
</evidence>
<name>A0A2N8UGN1_9BASI</name>
<evidence type="ECO:0000313" key="3">
    <source>
        <dbReference type="Proteomes" id="UP000239563"/>
    </source>
</evidence>
<reference evidence="2 3" key="1">
    <citation type="submission" date="2017-02" db="EMBL/GenBank/DDBJ databases">
        <authorList>
            <person name="Peterson S.W."/>
        </authorList>
    </citation>
    <scope>NUCLEOTIDE SEQUENCE [LARGE SCALE GENOMIC DNA]</scope>
    <source>
        <strain evidence="2 3">SRS1_H2-8</strain>
    </source>
</reference>
<feature type="chain" id="PRO_5014750710" description="PLC-like phosphodiesterase" evidence="1">
    <location>
        <begin position="24"/>
        <end position="383"/>
    </location>
</feature>
<dbReference type="Proteomes" id="UP000239563">
    <property type="component" value="Chromosome XI"/>
</dbReference>
<keyword evidence="1" id="KW-0732">Signal</keyword>
<dbReference type="PANTHER" id="PTHR13593">
    <property type="match status" value="1"/>
</dbReference>
<evidence type="ECO:0008006" key="4">
    <source>
        <dbReference type="Google" id="ProtNLM"/>
    </source>
</evidence>
<dbReference type="InterPro" id="IPR017946">
    <property type="entry name" value="PLC-like_Pdiesterase_TIM-brl"/>
</dbReference>
<organism evidence="2 3">
    <name type="scientific">Sporisorium reilianum f. sp. reilianum</name>
    <dbReference type="NCBI Taxonomy" id="72559"/>
    <lineage>
        <taxon>Eukaryota</taxon>
        <taxon>Fungi</taxon>
        <taxon>Dikarya</taxon>
        <taxon>Basidiomycota</taxon>
        <taxon>Ustilaginomycotina</taxon>
        <taxon>Ustilaginomycetes</taxon>
        <taxon>Ustilaginales</taxon>
        <taxon>Ustilaginaceae</taxon>
        <taxon>Sporisorium</taxon>
    </lineage>
</organism>
<dbReference type="PANTHER" id="PTHR13593:SF140">
    <property type="entry name" value="PLC-LIKE PHOSPHODIESTERASE"/>
    <property type="match status" value="1"/>
</dbReference>
<protein>
    <recommendedName>
        <fullName evidence="4">PLC-like phosphodiesterase</fullName>
    </recommendedName>
</protein>
<proteinExistence type="predicted"/>
<dbReference type="AlphaFoldDB" id="A0A2N8UGN1"/>
<dbReference type="GO" id="GO:0006629">
    <property type="term" value="P:lipid metabolic process"/>
    <property type="evidence" value="ECO:0007669"/>
    <property type="project" value="InterPro"/>
</dbReference>
<dbReference type="Gene3D" id="3.20.20.190">
    <property type="entry name" value="Phosphatidylinositol (PI) phosphodiesterase"/>
    <property type="match status" value="1"/>
</dbReference>
<dbReference type="EMBL" id="LT795064">
    <property type="protein sequence ID" value="SJX64125.1"/>
    <property type="molecule type" value="Genomic_DNA"/>
</dbReference>
<accession>A0A2N8UGN1</accession>
<dbReference type="Pfam" id="PF26146">
    <property type="entry name" value="PI-PLC_X"/>
    <property type="match status" value="1"/>
</dbReference>